<name>A0A380PVF5_YERFR</name>
<dbReference type="Proteomes" id="UP000254835">
    <property type="component" value="Unassembled WGS sequence"/>
</dbReference>
<evidence type="ECO:0000313" key="3">
    <source>
        <dbReference type="Proteomes" id="UP000254835"/>
    </source>
</evidence>
<sequence>MNRLMRMLFLTPVYQGMRRRYHHYMQQGCTVLTAFLTTLIVPLCWVFLRLESPSWQSVIQHRTYWFPQISPNRPRLGDSLRYLL</sequence>
<dbReference type="EC" id="2.4.1.12" evidence="2"/>
<gene>
    <name evidence="2" type="primary">bcsA_2</name>
    <name evidence="2" type="ORF">NCTC11470_02657</name>
</gene>
<organism evidence="2 3">
    <name type="scientific">Yersinia frederiksenii</name>
    <dbReference type="NCBI Taxonomy" id="29484"/>
    <lineage>
        <taxon>Bacteria</taxon>
        <taxon>Pseudomonadati</taxon>
        <taxon>Pseudomonadota</taxon>
        <taxon>Gammaproteobacteria</taxon>
        <taxon>Enterobacterales</taxon>
        <taxon>Yersiniaceae</taxon>
        <taxon>Yersinia</taxon>
    </lineage>
</organism>
<accession>A0A380PVF5</accession>
<keyword evidence="2" id="KW-0808">Transferase</keyword>
<reference evidence="2 3" key="1">
    <citation type="submission" date="2018-06" db="EMBL/GenBank/DDBJ databases">
        <authorList>
            <consortium name="Pathogen Informatics"/>
            <person name="Doyle S."/>
        </authorList>
    </citation>
    <scope>NUCLEOTIDE SEQUENCE [LARGE SCALE GENOMIC DNA]</scope>
    <source>
        <strain evidence="2 3">NCTC11470</strain>
    </source>
</reference>
<dbReference type="AlphaFoldDB" id="A0A380PVF5"/>
<keyword evidence="1" id="KW-1133">Transmembrane helix</keyword>
<keyword evidence="1" id="KW-0472">Membrane</keyword>
<proteinExistence type="predicted"/>
<keyword evidence="1" id="KW-0812">Transmembrane</keyword>
<keyword evidence="2" id="KW-0328">Glycosyltransferase</keyword>
<dbReference type="EMBL" id="UHJA01000001">
    <property type="protein sequence ID" value="SUP77585.1"/>
    <property type="molecule type" value="Genomic_DNA"/>
</dbReference>
<dbReference type="GO" id="GO:0016760">
    <property type="term" value="F:cellulose synthase (UDP-forming) activity"/>
    <property type="evidence" value="ECO:0007669"/>
    <property type="project" value="UniProtKB-EC"/>
</dbReference>
<evidence type="ECO:0000313" key="2">
    <source>
        <dbReference type="EMBL" id="SUP77585.1"/>
    </source>
</evidence>
<feature type="transmembrane region" description="Helical" evidence="1">
    <location>
        <begin position="28"/>
        <end position="48"/>
    </location>
</feature>
<protein>
    <submittedName>
        <fullName evidence="2">Cellulose synthase catalytic subunit</fullName>
        <ecNumber evidence="2">2.4.1.12</ecNumber>
    </submittedName>
</protein>
<evidence type="ECO:0000256" key="1">
    <source>
        <dbReference type="SAM" id="Phobius"/>
    </source>
</evidence>